<name>A0ABW4JHF8_9BACL</name>
<comment type="caution">
    <text evidence="1">The sequence shown here is derived from an EMBL/GenBank/DDBJ whole genome shotgun (WGS) entry which is preliminary data.</text>
</comment>
<proteinExistence type="predicted"/>
<protein>
    <submittedName>
        <fullName evidence="1">Uncharacterized protein</fullName>
    </submittedName>
</protein>
<sequence length="57" mass="6139">MSKTNELLKHISSLKQSVDSGDLEFAILRVGGTDITLQPTARTEGAKDAKKANLKLV</sequence>
<dbReference type="RefSeq" id="WP_377943304.1">
    <property type="nucleotide sequence ID" value="NZ_JBHUCX010000028.1"/>
</dbReference>
<organism evidence="1 2">
    <name type="scientific">Alicyclobacillus fodiniaquatilis</name>
    <dbReference type="NCBI Taxonomy" id="1661150"/>
    <lineage>
        <taxon>Bacteria</taxon>
        <taxon>Bacillati</taxon>
        <taxon>Bacillota</taxon>
        <taxon>Bacilli</taxon>
        <taxon>Bacillales</taxon>
        <taxon>Alicyclobacillaceae</taxon>
        <taxon>Alicyclobacillus</taxon>
    </lineage>
</organism>
<gene>
    <name evidence="1" type="ORF">ACFSB2_12085</name>
</gene>
<keyword evidence="2" id="KW-1185">Reference proteome</keyword>
<dbReference type="EMBL" id="JBHUCX010000028">
    <property type="protein sequence ID" value="MFD1675433.1"/>
    <property type="molecule type" value="Genomic_DNA"/>
</dbReference>
<accession>A0ABW4JHF8</accession>
<evidence type="ECO:0000313" key="2">
    <source>
        <dbReference type="Proteomes" id="UP001597079"/>
    </source>
</evidence>
<evidence type="ECO:0000313" key="1">
    <source>
        <dbReference type="EMBL" id="MFD1675433.1"/>
    </source>
</evidence>
<dbReference type="Proteomes" id="UP001597079">
    <property type="component" value="Unassembled WGS sequence"/>
</dbReference>
<reference evidence="2" key="1">
    <citation type="journal article" date="2019" name="Int. J. Syst. Evol. Microbiol.">
        <title>The Global Catalogue of Microorganisms (GCM) 10K type strain sequencing project: providing services to taxonomists for standard genome sequencing and annotation.</title>
        <authorList>
            <consortium name="The Broad Institute Genomics Platform"/>
            <consortium name="The Broad Institute Genome Sequencing Center for Infectious Disease"/>
            <person name="Wu L."/>
            <person name="Ma J."/>
        </authorList>
    </citation>
    <scope>NUCLEOTIDE SEQUENCE [LARGE SCALE GENOMIC DNA]</scope>
    <source>
        <strain evidence="2">CGMCC 1.12286</strain>
    </source>
</reference>